<dbReference type="AlphaFoldDB" id="A0A1M4XFQ4"/>
<keyword evidence="3" id="KW-1185">Reference proteome</keyword>
<dbReference type="Proteomes" id="UP000184518">
    <property type="component" value="Unassembled WGS sequence"/>
</dbReference>
<dbReference type="Pfam" id="PF00535">
    <property type="entry name" value="Glycos_transf_2"/>
    <property type="match status" value="1"/>
</dbReference>
<evidence type="ECO:0000313" key="3">
    <source>
        <dbReference type="Proteomes" id="UP000184518"/>
    </source>
</evidence>
<dbReference type="GO" id="GO:0016740">
    <property type="term" value="F:transferase activity"/>
    <property type="evidence" value="ECO:0007669"/>
    <property type="project" value="UniProtKB-KW"/>
</dbReference>
<dbReference type="SUPFAM" id="SSF53448">
    <property type="entry name" value="Nucleotide-diphospho-sugar transferases"/>
    <property type="match status" value="1"/>
</dbReference>
<keyword evidence="2" id="KW-0808">Transferase</keyword>
<name>A0A1M4XFQ4_9FLAO</name>
<evidence type="ECO:0000259" key="1">
    <source>
        <dbReference type="Pfam" id="PF00535"/>
    </source>
</evidence>
<proteinExistence type="predicted"/>
<dbReference type="OrthoDB" id="9771846at2"/>
<protein>
    <submittedName>
        <fullName evidence="2">Glycosyltransferase, GT2 family</fullName>
    </submittedName>
</protein>
<dbReference type="PANTHER" id="PTHR43179">
    <property type="entry name" value="RHAMNOSYLTRANSFERASE WBBL"/>
    <property type="match status" value="1"/>
</dbReference>
<reference evidence="3" key="1">
    <citation type="submission" date="2016-11" db="EMBL/GenBank/DDBJ databases">
        <authorList>
            <person name="Varghese N."/>
            <person name="Submissions S."/>
        </authorList>
    </citation>
    <scope>NUCLEOTIDE SEQUENCE [LARGE SCALE GENOMIC DNA]</scope>
    <source>
        <strain evidence="3">DSM 27619</strain>
    </source>
</reference>
<evidence type="ECO:0000313" key="2">
    <source>
        <dbReference type="EMBL" id="SHE92173.1"/>
    </source>
</evidence>
<sequence>MPKIYFIIVTYNAMKWAEKCFTSLRKSSVPVHCIVIDNGSTDGTQDYIKSHFPEVSFLQSEKNLGFGKANNIGIEQAYKEGADFVYLMNQDAWLYEDSLEKLLNVYNSHQNKEEIGIISPMHIDGTEKKLDIFLDKYISYTCDKTRLISDLYFQTLKPAYELDFVNAAHWLMPKSTIEIVGGFNPFFFHYGEDNEYVNRLHYHKKKILLVPSSKVVHDGKQSLDKVDYTKYKDLSIETKILNPNFPNALQQEKKALLQSIFKNFLTGNISKAKKHYKSYNSIKKNTAELIKIKEKITNDAHCFLDL</sequence>
<accession>A0A1M4XFQ4</accession>
<dbReference type="EMBL" id="FQUT01000002">
    <property type="protein sequence ID" value="SHE92173.1"/>
    <property type="molecule type" value="Genomic_DNA"/>
</dbReference>
<gene>
    <name evidence="2" type="ORF">SAMN05443633_102317</name>
</gene>
<dbReference type="STRING" id="1416778.SAMN05443633_102317"/>
<dbReference type="InterPro" id="IPR029044">
    <property type="entry name" value="Nucleotide-diphossugar_trans"/>
</dbReference>
<dbReference type="InterPro" id="IPR001173">
    <property type="entry name" value="Glyco_trans_2-like"/>
</dbReference>
<dbReference type="PANTHER" id="PTHR43179:SF7">
    <property type="entry name" value="RHAMNOSYLTRANSFERASE WBBL"/>
    <property type="match status" value="1"/>
</dbReference>
<feature type="domain" description="Glycosyltransferase 2-like" evidence="1">
    <location>
        <begin position="6"/>
        <end position="111"/>
    </location>
</feature>
<dbReference type="Gene3D" id="3.90.550.10">
    <property type="entry name" value="Spore Coat Polysaccharide Biosynthesis Protein SpsA, Chain A"/>
    <property type="match status" value="1"/>
</dbReference>
<dbReference type="RefSeq" id="WP_072953728.1">
    <property type="nucleotide sequence ID" value="NZ_FQUT01000002.1"/>
</dbReference>
<organism evidence="2 3">
    <name type="scientific">Chryseobacterium arachidis</name>
    <dbReference type="NCBI Taxonomy" id="1416778"/>
    <lineage>
        <taxon>Bacteria</taxon>
        <taxon>Pseudomonadati</taxon>
        <taxon>Bacteroidota</taxon>
        <taxon>Flavobacteriia</taxon>
        <taxon>Flavobacteriales</taxon>
        <taxon>Weeksellaceae</taxon>
        <taxon>Chryseobacterium group</taxon>
        <taxon>Chryseobacterium</taxon>
    </lineage>
</organism>